<reference evidence="1 2" key="1">
    <citation type="submission" date="2016-03" db="EMBL/GenBank/DDBJ databases">
        <title>Trachymyrmex septentrionalis WGS genome.</title>
        <authorList>
            <person name="Nygaard S."/>
            <person name="Hu H."/>
            <person name="Boomsma J."/>
            <person name="Zhang G."/>
        </authorList>
    </citation>
    <scope>NUCLEOTIDE SEQUENCE [LARGE SCALE GENOMIC DNA]</scope>
    <source>
        <strain evidence="1">Tsep2-gDNA-1</strain>
        <tissue evidence="1">Whole body</tissue>
    </source>
</reference>
<evidence type="ECO:0000313" key="2">
    <source>
        <dbReference type="Proteomes" id="UP000078541"/>
    </source>
</evidence>
<dbReference type="Proteomes" id="UP000078541">
    <property type="component" value="Unassembled WGS sequence"/>
</dbReference>
<protein>
    <submittedName>
        <fullName evidence="1">Uncharacterized protein</fullName>
    </submittedName>
</protein>
<evidence type="ECO:0000313" key="1">
    <source>
        <dbReference type="EMBL" id="KYN34452.1"/>
    </source>
</evidence>
<sequence>MISALDDATALACIDRITGLPPRRGTEMFISKSLVLFAPWVPRVEAPLRTRAIVISSERSDSSAGRLSTSGRRRVAAIPIRGIRRSIRTRTSI</sequence>
<accession>A0A195F2Q0</accession>
<organism evidence="1 2">
    <name type="scientific">Trachymyrmex septentrionalis</name>
    <dbReference type="NCBI Taxonomy" id="34720"/>
    <lineage>
        <taxon>Eukaryota</taxon>
        <taxon>Metazoa</taxon>
        <taxon>Ecdysozoa</taxon>
        <taxon>Arthropoda</taxon>
        <taxon>Hexapoda</taxon>
        <taxon>Insecta</taxon>
        <taxon>Pterygota</taxon>
        <taxon>Neoptera</taxon>
        <taxon>Endopterygota</taxon>
        <taxon>Hymenoptera</taxon>
        <taxon>Apocrita</taxon>
        <taxon>Aculeata</taxon>
        <taxon>Formicoidea</taxon>
        <taxon>Formicidae</taxon>
        <taxon>Myrmicinae</taxon>
        <taxon>Trachymyrmex</taxon>
    </lineage>
</organism>
<proteinExistence type="predicted"/>
<dbReference type="AlphaFoldDB" id="A0A195F2Q0"/>
<dbReference type="EMBL" id="KQ981856">
    <property type="protein sequence ID" value="KYN34452.1"/>
    <property type="molecule type" value="Genomic_DNA"/>
</dbReference>
<name>A0A195F2Q0_9HYME</name>
<keyword evidence="2" id="KW-1185">Reference proteome</keyword>
<gene>
    <name evidence="1" type="ORF">ALC56_10939</name>
</gene>